<dbReference type="GO" id="GO:0005975">
    <property type="term" value="P:carbohydrate metabolic process"/>
    <property type="evidence" value="ECO:0007669"/>
    <property type="project" value="InterPro"/>
</dbReference>
<evidence type="ECO:0000256" key="1">
    <source>
        <dbReference type="SAM" id="MobiDB-lite"/>
    </source>
</evidence>
<proteinExistence type="predicted"/>
<dbReference type="CDD" id="cd00413">
    <property type="entry name" value="Glyco_hydrolase_16"/>
    <property type="match status" value="1"/>
</dbReference>
<accession>I4ESP3</accession>
<dbReference type="HOGENOM" id="CLU_986130_0_0_11"/>
<keyword evidence="3" id="KW-0378">Hydrolase</keyword>
<reference evidence="3 4" key="1">
    <citation type="journal article" date="2012" name="J. Bacteriol.">
        <title>Genome Sequence of Radiation-Resistant Modestobacter marinus Strain BC501, a Representative Actinobacterium That Thrives on Calcareous Stone Surfaces.</title>
        <authorList>
            <person name="Normand P."/>
            <person name="Gury J."/>
            <person name="Pujic P."/>
            <person name="Chouaia B."/>
            <person name="Crotti E."/>
            <person name="Brusetti L."/>
            <person name="Daffonchio D."/>
            <person name="Vacherie B."/>
            <person name="Barbe V."/>
            <person name="Medigue C."/>
            <person name="Calteau A."/>
            <person name="Ghodhbane-Gtari F."/>
            <person name="Essoussi I."/>
            <person name="Nouioui I."/>
            <person name="Abbassi-Ghozzi I."/>
            <person name="Gtari M."/>
        </authorList>
    </citation>
    <scope>NUCLEOTIDE SEQUENCE [LARGE SCALE GENOMIC DNA]</scope>
    <source>
        <strain evidence="4">BC 501</strain>
    </source>
</reference>
<feature type="domain" description="GH16" evidence="2">
    <location>
        <begin position="28"/>
        <end position="270"/>
    </location>
</feature>
<dbReference type="Proteomes" id="UP000006461">
    <property type="component" value="Chromosome"/>
</dbReference>
<protein>
    <submittedName>
        <fullName evidence="3">Glycoside hydrolase family 16</fullName>
    </submittedName>
</protein>
<dbReference type="InterPro" id="IPR013320">
    <property type="entry name" value="ConA-like_dom_sf"/>
</dbReference>
<feature type="region of interest" description="Disordered" evidence="1">
    <location>
        <begin position="12"/>
        <end position="50"/>
    </location>
</feature>
<dbReference type="KEGG" id="mmar:MODMU_0956"/>
<feature type="compositionally biased region" description="Low complexity" evidence="1">
    <location>
        <begin position="17"/>
        <end position="30"/>
    </location>
</feature>
<organism evidence="3 4">
    <name type="scientific">Modestobacter italicus (strain DSM 44449 / CECT 9708 / BC 501)</name>
    <dbReference type="NCBI Taxonomy" id="2732864"/>
    <lineage>
        <taxon>Bacteria</taxon>
        <taxon>Bacillati</taxon>
        <taxon>Actinomycetota</taxon>
        <taxon>Actinomycetes</taxon>
        <taxon>Geodermatophilales</taxon>
        <taxon>Geodermatophilaceae</taxon>
        <taxon>Modestobacter</taxon>
    </lineage>
</organism>
<dbReference type="SUPFAM" id="SSF49899">
    <property type="entry name" value="Concanavalin A-like lectins/glucanases"/>
    <property type="match status" value="1"/>
</dbReference>
<keyword evidence="4" id="KW-1185">Reference proteome</keyword>
<dbReference type="Gene3D" id="2.60.120.200">
    <property type="match status" value="1"/>
</dbReference>
<dbReference type="GO" id="GO:0004553">
    <property type="term" value="F:hydrolase activity, hydrolyzing O-glycosyl compounds"/>
    <property type="evidence" value="ECO:0007669"/>
    <property type="project" value="InterPro"/>
</dbReference>
<name>I4ESP3_MODI5</name>
<dbReference type="InterPro" id="IPR000757">
    <property type="entry name" value="Beta-glucanase-like"/>
</dbReference>
<feature type="compositionally biased region" description="Pro residues" evidence="1">
    <location>
        <begin position="31"/>
        <end position="48"/>
    </location>
</feature>
<dbReference type="Pfam" id="PF00722">
    <property type="entry name" value="Glyco_hydro_16"/>
    <property type="match status" value="1"/>
</dbReference>
<evidence type="ECO:0000259" key="2">
    <source>
        <dbReference type="PROSITE" id="PS51762"/>
    </source>
</evidence>
<dbReference type="AlphaFoldDB" id="I4ESP3"/>
<gene>
    <name evidence="3" type="ordered locus">MODMU_0956</name>
</gene>
<dbReference type="PROSITE" id="PS51762">
    <property type="entry name" value="GH16_2"/>
    <property type="match status" value="1"/>
</dbReference>
<evidence type="ECO:0000313" key="3">
    <source>
        <dbReference type="EMBL" id="CCH86406.1"/>
    </source>
</evidence>
<sequence>MLVVVVSLTTAGQRTQAASPSPASPAATSSPVPPVPAPATPAPAPVPAPLGAEWTPLIDQGFDTPAALGEFADRYPGWADYDGWNDTTGPGLYDSSRVVTVADGVLTENLHTEDGEALVVSITPVPHVQTYGRYEVRFRADVVPGYHFSWLLWPADNDWTDGEIDFPETGLDPGDWIMGFSHQIGPTPAVNQWAQRFDGSPQNWHTAVIEWRPDSLTFVLDGQSRTTTDPLAIPSVPMYWSMQTEAEEPDASTAGRVQIDYVKAWAYTPEAAGG</sequence>
<dbReference type="eggNOG" id="COG2273">
    <property type="taxonomic scope" value="Bacteria"/>
</dbReference>
<evidence type="ECO:0000313" key="4">
    <source>
        <dbReference type="Proteomes" id="UP000006461"/>
    </source>
</evidence>
<dbReference type="EMBL" id="FO203431">
    <property type="protein sequence ID" value="CCH86406.1"/>
    <property type="molecule type" value="Genomic_DNA"/>
</dbReference>